<proteinExistence type="predicted"/>
<dbReference type="AlphaFoldDB" id="A0A4Q4TE36"/>
<protein>
    <submittedName>
        <fullName evidence="4">Uncharacterized protein</fullName>
    </submittedName>
</protein>
<feature type="repeat" description="ANK" evidence="3">
    <location>
        <begin position="425"/>
        <end position="457"/>
    </location>
</feature>
<reference evidence="4 5" key="1">
    <citation type="submission" date="2018-06" db="EMBL/GenBank/DDBJ databases">
        <title>Complete Genomes of Monosporascus.</title>
        <authorList>
            <person name="Robinson A.J."/>
            <person name="Natvig D.O."/>
        </authorList>
    </citation>
    <scope>NUCLEOTIDE SEQUENCE [LARGE SCALE GENOMIC DNA]</scope>
    <source>
        <strain evidence="4 5">CBS 110550</strain>
    </source>
</reference>
<dbReference type="InterPro" id="IPR002110">
    <property type="entry name" value="Ankyrin_rpt"/>
</dbReference>
<dbReference type="Pfam" id="PF12796">
    <property type="entry name" value="Ank_2"/>
    <property type="match status" value="2"/>
</dbReference>
<dbReference type="Proteomes" id="UP000293360">
    <property type="component" value="Unassembled WGS sequence"/>
</dbReference>
<dbReference type="InterPro" id="IPR036770">
    <property type="entry name" value="Ankyrin_rpt-contain_sf"/>
</dbReference>
<feature type="repeat" description="ANK" evidence="3">
    <location>
        <begin position="255"/>
        <end position="288"/>
    </location>
</feature>
<dbReference type="PROSITE" id="PS50297">
    <property type="entry name" value="ANK_REP_REGION"/>
    <property type="match status" value="2"/>
</dbReference>
<evidence type="ECO:0000256" key="1">
    <source>
        <dbReference type="ARBA" id="ARBA00022737"/>
    </source>
</evidence>
<dbReference type="SMART" id="SM00248">
    <property type="entry name" value="ANK"/>
    <property type="match status" value="10"/>
</dbReference>
<evidence type="ECO:0000313" key="4">
    <source>
        <dbReference type="EMBL" id="RYP04262.1"/>
    </source>
</evidence>
<keyword evidence="1" id="KW-0677">Repeat</keyword>
<dbReference type="Gene3D" id="1.25.40.20">
    <property type="entry name" value="Ankyrin repeat-containing domain"/>
    <property type="match status" value="3"/>
</dbReference>
<evidence type="ECO:0000256" key="3">
    <source>
        <dbReference type="PROSITE-ProRule" id="PRU00023"/>
    </source>
</evidence>
<accession>A0A4Q4TE36</accession>
<name>A0A4Q4TE36_9PEZI</name>
<dbReference type="EMBL" id="QJNU01000218">
    <property type="protein sequence ID" value="RYP04262.1"/>
    <property type="molecule type" value="Genomic_DNA"/>
</dbReference>
<dbReference type="PRINTS" id="PR01415">
    <property type="entry name" value="ANKYRIN"/>
</dbReference>
<dbReference type="PANTHER" id="PTHR24173">
    <property type="entry name" value="ANKYRIN REPEAT CONTAINING"/>
    <property type="match status" value="1"/>
</dbReference>
<dbReference type="PROSITE" id="PS50088">
    <property type="entry name" value="ANK_REPEAT"/>
    <property type="match status" value="3"/>
</dbReference>
<evidence type="ECO:0000256" key="2">
    <source>
        <dbReference type="ARBA" id="ARBA00023043"/>
    </source>
</evidence>
<dbReference type="SUPFAM" id="SSF48403">
    <property type="entry name" value="Ankyrin repeat"/>
    <property type="match status" value="1"/>
</dbReference>
<dbReference type="Pfam" id="PF00023">
    <property type="entry name" value="Ank"/>
    <property type="match status" value="1"/>
</dbReference>
<comment type="caution">
    <text evidence="4">The sequence shown here is derived from an EMBL/GenBank/DDBJ whole genome shotgun (WGS) entry which is preliminary data.</text>
</comment>
<keyword evidence="5" id="KW-1185">Reference proteome</keyword>
<feature type="repeat" description="ANK" evidence="3">
    <location>
        <begin position="222"/>
        <end position="254"/>
    </location>
</feature>
<evidence type="ECO:0000313" key="5">
    <source>
        <dbReference type="Proteomes" id="UP000293360"/>
    </source>
</evidence>
<dbReference type="OrthoDB" id="163438at2759"/>
<dbReference type="STRING" id="155417.A0A4Q4TE36"/>
<sequence length="484" mass="52270">MLEDFSKEFFSVENSPVESIYESSDGSSSGIGKGFSETESVLHLDQLYSEPGTLGAEAYQSLASKYKLYSYASSHWTEHLALCETSAPIWLREAAKSLLDVKTSNCRNWLNFYWADVGAAINQNPSGFDQLTLAAFFNLHETLAGLLSQGASQRVKDQALFWASRAGNYRIVARLLEAGADPNVQGPEVHTALTAAAAHSHLDCVNTLLADARTDPNVRAKNGRSALSFACGNGYNEMVKVLLDQGGRASDTDNSGTTPLFWAAGGGHKTIILALARLPGVDINHRDKVGRTIVSWAACDGMEEILSFLLRLRGIDANPKDEEGLSPLSLAARYGHTAAVAILVGNRKVDKASTDRNKRNAISWACGNGHVDALRILLSGGCPGVDDEDIDGWTPLAWAIQNNVPELVKTLISTGKVDIERRDPRGRTALYWAVDYGHAPVVKALLQEGADPESATNNGKTPAMHASAHGRDDILEFFSTRTTE</sequence>
<keyword evidence="2 3" id="KW-0040">ANK repeat</keyword>
<gene>
    <name evidence="4" type="ORF">DL764_004565</name>
</gene>
<dbReference type="PANTHER" id="PTHR24173:SF74">
    <property type="entry name" value="ANKYRIN REPEAT DOMAIN-CONTAINING PROTEIN 16"/>
    <property type="match status" value="1"/>
</dbReference>
<organism evidence="4 5">
    <name type="scientific">Monosporascus ibericus</name>
    <dbReference type="NCBI Taxonomy" id="155417"/>
    <lineage>
        <taxon>Eukaryota</taxon>
        <taxon>Fungi</taxon>
        <taxon>Dikarya</taxon>
        <taxon>Ascomycota</taxon>
        <taxon>Pezizomycotina</taxon>
        <taxon>Sordariomycetes</taxon>
        <taxon>Xylariomycetidae</taxon>
        <taxon>Xylariales</taxon>
        <taxon>Xylariales incertae sedis</taxon>
        <taxon>Monosporascus</taxon>
    </lineage>
</organism>